<gene>
    <name evidence="2" type="ORF">DILT_LOCUS717</name>
</gene>
<feature type="signal peptide" evidence="1">
    <location>
        <begin position="1"/>
        <end position="17"/>
    </location>
</feature>
<protein>
    <recommendedName>
        <fullName evidence="4">Secreted protein</fullName>
    </recommendedName>
</protein>
<reference evidence="2 3" key="1">
    <citation type="submission" date="2018-11" db="EMBL/GenBank/DDBJ databases">
        <authorList>
            <consortium name="Pathogen Informatics"/>
        </authorList>
    </citation>
    <scope>NUCLEOTIDE SEQUENCE [LARGE SCALE GENOMIC DNA]</scope>
</reference>
<organism evidence="2 3">
    <name type="scientific">Dibothriocephalus latus</name>
    <name type="common">Fish tapeworm</name>
    <name type="synonym">Diphyllobothrium latum</name>
    <dbReference type="NCBI Taxonomy" id="60516"/>
    <lineage>
        <taxon>Eukaryota</taxon>
        <taxon>Metazoa</taxon>
        <taxon>Spiralia</taxon>
        <taxon>Lophotrochozoa</taxon>
        <taxon>Platyhelminthes</taxon>
        <taxon>Cestoda</taxon>
        <taxon>Eucestoda</taxon>
        <taxon>Diphyllobothriidea</taxon>
        <taxon>Diphyllobothriidae</taxon>
        <taxon>Dibothriocephalus</taxon>
    </lineage>
</organism>
<evidence type="ECO:0000256" key="1">
    <source>
        <dbReference type="SAM" id="SignalP"/>
    </source>
</evidence>
<name>A0A3P6PSR4_DIBLA</name>
<accession>A0A3P6PSR4</accession>
<keyword evidence="1" id="KW-0732">Signal</keyword>
<keyword evidence="3" id="KW-1185">Reference proteome</keyword>
<dbReference type="Proteomes" id="UP000281553">
    <property type="component" value="Unassembled WGS sequence"/>
</dbReference>
<proteinExistence type="predicted"/>
<dbReference type="AlphaFoldDB" id="A0A3P6PSR4"/>
<evidence type="ECO:0000313" key="3">
    <source>
        <dbReference type="Proteomes" id="UP000281553"/>
    </source>
</evidence>
<sequence>MTRQLFVLVLMAKLVFADVFLQPVLTGESGEQYIEFEDKKYPLQDGSNSTVTFQSGDCIVTLDLSLKTDSEYKDHRQGSRICKHTMNEITDKASQCYVKKQLEKKRKTDRVV</sequence>
<dbReference type="EMBL" id="UYRU01003449">
    <property type="protein sequence ID" value="VDK35837.1"/>
    <property type="molecule type" value="Genomic_DNA"/>
</dbReference>
<evidence type="ECO:0008006" key="4">
    <source>
        <dbReference type="Google" id="ProtNLM"/>
    </source>
</evidence>
<evidence type="ECO:0000313" key="2">
    <source>
        <dbReference type="EMBL" id="VDK35837.1"/>
    </source>
</evidence>
<feature type="chain" id="PRO_5018272859" description="Secreted protein" evidence="1">
    <location>
        <begin position="18"/>
        <end position="112"/>
    </location>
</feature>